<evidence type="ECO:0000256" key="1">
    <source>
        <dbReference type="SAM" id="MobiDB-lite"/>
    </source>
</evidence>
<protein>
    <recommendedName>
        <fullName evidence="3">Phage portal protein</fullName>
    </recommendedName>
</protein>
<name>A0A645GYY9_9ZZZZ</name>
<accession>A0A645GYY9</accession>
<reference evidence="2" key="1">
    <citation type="submission" date="2019-08" db="EMBL/GenBank/DDBJ databases">
        <authorList>
            <person name="Kucharzyk K."/>
            <person name="Murdoch R.W."/>
            <person name="Higgins S."/>
            <person name="Loffler F."/>
        </authorList>
    </citation>
    <scope>NUCLEOTIDE SEQUENCE</scope>
</reference>
<dbReference type="EMBL" id="VSSQ01083787">
    <property type="protein sequence ID" value="MPN32011.1"/>
    <property type="molecule type" value="Genomic_DNA"/>
</dbReference>
<proteinExistence type="predicted"/>
<gene>
    <name evidence="2" type="ORF">SDC9_179486</name>
</gene>
<evidence type="ECO:0000313" key="2">
    <source>
        <dbReference type="EMBL" id="MPN32011.1"/>
    </source>
</evidence>
<dbReference type="Pfam" id="PF05133">
    <property type="entry name" value="SPP1_portal"/>
    <property type="match status" value="1"/>
</dbReference>
<feature type="region of interest" description="Disordered" evidence="1">
    <location>
        <begin position="183"/>
        <end position="207"/>
    </location>
</feature>
<organism evidence="2">
    <name type="scientific">bioreactor metagenome</name>
    <dbReference type="NCBI Taxonomy" id="1076179"/>
    <lineage>
        <taxon>unclassified sequences</taxon>
        <taxon>metagenomes</taxon>
        <taxon>ecological metagenomes</taxon>
    </lineage>
</organism>
<feature type="compositionally biased region" description="Polar residues" evidence="1">
    <location>
        <begin position="188"/>
        <end position="207"/>
    </location>
</feature>
<dbReference type="InterPro" id="IPR021145">
    <property type="entry name" value="Portal_protein_SPP1_Gp6-like"/>
</dbReference>
<sequence length="207" mass="22362">MNPIPVVVGQKLGIGKNGEGAIPSNLVGTGLQLDDGGSFGFANGQLDYKSFESVWKVLKQALLDISCTPAVSMNNTDISNLSETSIKLLFGLADVRGNLNEKFMRDGIMQRLKKFEKLLGIKGIGVDVDEIELTFICSRPLNEADIIDNLKTLRDMGAISLQSTLEQNPYVFDVASEMDKIKAEKGSMDNTGNVNTQDDTSSGNVAK</sequence>
<dbReference type="AlphaFoldDB" id="A0A645GYY9"/>
<evidence type="ECO:0008006" key="3">
    <source>
        <dbReference type="Google" id="ProtNLM"/>
    </source>
</evidence>
<comment type="caution">
    <text evidence="2">The sequence shown here is derived from an EMBL/GenBank/DDBJ whole genome shotgun (WGS) entry which is preliminary data.</text>
</comment>